<dbReference type="Pfam" id="PF01263">
    <property type="entry name" value="Aldose_epim"/>
    <property type="match status" value="1"/>
</dbReference>
<organism evidence="4 5">
    <name type="scientific">Parasulfitobacter algicola</name>
    <dbReference type="NCBI Taxonomy" id="2614809"/>
    <lineage>
        <taxon>Bacteria</taxon>
        <taxon>Pseudomonadati</taxon>
        <taxon>Pseudomonadota</taxon>
        <taxon>Alphaproteobacteria</taxon>
        <taxon>Rhodobacterales</taxon>
        <taxon>Roseobacteraceae</taxon>
        <taxon>Parasulfitobacter</taxon>
    </lineage>
</organism>
<gene>
    <name evidence="4" type="ORF">HRQ87_09560</name>
</gene>
<dbReference type="PANTHER" id="PTHR10091">
    <property type="entry name" value="ALDOSE-1-EPIMERASE"/>
    <property type="match status" value="1"/>
</dbReference>
<evidence type="ECO:0000313" key="4">
    <source>
        <dbReference type="EMBL" id="NSX55046.1"/>
    </source>
</evidence>
<dbReference type="InterPro" id="IPR047215">
    <property type="entry name" value="Galactose_mutarotase-like"/>
</dbReference>
<evidence type="ECO:0000256" key="3">
    <source>
        <dbReference type="ARBA" id="ARBA00023277"/>
    </source>
</evidence>
<dbReference type="InterPro" id="IPR014718">
    <property type="entry name" value="GH-type_carb-bd"/>
</dbReference>
<evidence type="ECO:0000256" key="2">
    <source>
        <dbReference type="ARBA" id="ARBA00023235"/>
    </source>
</evidence>
<proteinExistence type="inferred from homology"/>
<keyword evidence="3" id="KW-0119">Carbohydrate metabolism</keyword>
<dbReference type="InterPro" id="IPR011013">
    <property type="entry name" value="Gal_mutarotase_sf_dom"/>
</dbReference>
<sequence>MTMCDWGTLPDGRTAKLITLSNDRLRVNVLSFGAAIQSVHLDDIPHSLTSGFDHLAPYLRGKGANGCIVGPVANRIGGAQAMIDGQLHHFDANEAGRTTRHSGSAGTHLQLWHPTMVAKTYAELQLPLPDGQGGFPGNRTLIAAFILSEATLSLRLSATTDRTTLINLANHSYWNLGGAPTYAGHRLQINADHYLPTHDNLPTGEIAPVAGTHFDFRTPRDLTPGTDAVLDHNFCLSNTRRPVTDVATLTGPSGLSMTMATTEPGLQIYDGANFPGAPYAGLAIEAQSWPDAPNHSIFPSINLSPDHIYSQTTCWTFGQS</sequence>
<dbReference type="EMBL" id="JABUFE010000004">
    <property type="protein sequence ID" value="NSX55046.1"/>
    <property type="molecule type" value="Genomic_DNA"/>
</dbReference>
<keyword evidence="5" id="KW-1185">Reference proteome</keyword>
<comment type="caution">
    <text evidence="4">The sequence shown here is derived from an EMBL/GenBank/DDBJ whole genome shotgun (WGS) entry which is preliminary data.</text>
</comment>
<dbReference type="Proteomes" id="UP000777935">
    <property type="component" value="Unassembled WGS sequence"/>
</dbReference>
<name>A0ABX2ISS2_9RHOB</name>
<dbReference type="CDD" id="cd09019">
    <property type="entry name" value="galactose_mutarotase_like"/>
    <property type="match status" value="1"/>
</dbReference>
<accession>A0ABX2ISS2</accession>
<protein>
    <submittedName>
        <fullName evidence="4">Galactose mutarotase</fullName>
    </submittedName>
</protein>
<evidence type="ECO:0000256" key="1">
    <source>
        <dbReference type="ARBA" id="ARBA00006206"/>
    </source>
</evidence>
<keyword evidence="2" id="KW-0413">Isomerase</keyword>
<evidence type="ECO:0000313" key="5">
    <source>
        <dbReference type="Proteomes" id="UP000777935"/>
    </source>
</evidence>
<dbReference type="SUPFAM" id="SSF74650">
    <property type="entry name" value="Galactose mutarotase-like"/>
    <property type="match status" value="1"/>
</dbReference>
<comment type="similarity">
    <text evidence="1">Belongs to the aldose epimerase family.</text>
</comment>
<dbReference type="PANTHER" id="PTHR10091:SF49">
    <property type="entry name" value="ALDOSE 1-EPIMERASE"/>
    <property type="match status" value="1"/>
</dbReference>
<reference evidence="4 5" key="1">
    <citation type="submission" date="2020-06" db="EMBL/GenBank/DDBJ databases">
        <title>Sulfitobacter algicola sp. nov., isolated from green algae.</title>
        <authorList>
            <person name="Wang C."/>
        </authorList>
    </citation>
    <scope>NUCLEOTIDE SEQUENCE [LARGE SCALE GENOMIC DNA]</scope>
    <source>
        <strain evidence="4 5">1151</strain>
    </source>
</reference>
<dbReference type="InterPro" id="IPR008183">
    <property type="entry name" value="Aldose_1/G6P_1-epimerase"/>
</dbReference>
<dbReference type="Gene3D" id="2.70.98.10">
    <property type="match status" value="1"/>
</dbReference>